<dbReference type="InterPro" id="IPR045265">
    <property type="entry name" value="AIR12_DOMON"/>
</dbReference>
<dbReference type="PANTHER" id="PTHR23130:SF199">
    <property type="entry name" value="CYTOCHROME B561 AND DOMON DOMAIN-CONTAINING PROTEIN"/>
    <property type="match status" value="1"/>
</dbReference>
<name>A0A5D3DDG5_CUCMM</name>
<dbReference type="CDD" id="cd08760">
    <property type="entry name" value="Cyt_b561_FRRS1_like"/>
    <property type="match status" value="1"/>
</dbReference>
<keyword evidence="5 7" id="KW-1133">Transmembrane helix</keyword>
<feature type="transmembrane region" description="Helical" evidence="7">
    <location>
        <begin position="206"/>
        <end position="225"/>
    </location>
</feature>
<evidence type="ECO:0000256" key="5">
    <source>
        <dbReference type="ARBA" id="ARBA00022989"/>
    </source>
</evidence>
<dbReference type="PANTHER" id="PTHR23130">
    <property type="entry name" value="CYTOCHROME B561 AND DOMON DOMAIN-CONTAINING PROTEIN"/>
    <property type="match status" value="1"/>
</dbReference>
<dbReference type="Gene3D" id="1.20.120.1770">
    <property type="match status" value="1"/>
</dbReference>
<dbReference type="InterPro" id="IPR006593">
    <property type="entry name" value="Cyt_b561/ferric_Rdtase_TM"/>
</dbReference>
<evidence type="ECO:0000256" key="7">
    <source>
        <dbReference type="SAM" id="Phobius"/>
    </source>
</evidence>
<comment type="caution">
    <text evidence="10">The sequence shown here is derived from an EMBL/GenBank/DDBJ whole genome shotgun (WGS) entry which is preliminary data.</text>
</comment>
<keyword evidence="4" id="KW-0249">Electron transport</keyword>
<proteinExistence type="predicted"/>
<evidence type="ECO:0000313" key="12">
    <source>
        <dbReference type="Proteomes" id="UP000321947"/>
    </source>
</evidence>
<evidence type="ECO:0000256" key="2">
    <source>
        <dbReference type="ARBA" id="ARBA00022448"/>
    </source>
</evidence>
<evidence type="ECO:0000313" key="9">
    <source>
        <dbReference type="EMBL" id="KAA0026294.1"/>
    </source>
</evidence>
<dbReference type="EMBL" id="SSTE01022979">
    <property type="protein sequence ID" value="KAA0026294.1"/>
    <property type="molecule type" value="Genomic_DNA"/>
</dbReference>
<dbReference type="Pfam" id="PF04526">
    <property type="entry name" value="DUF568"/>
    <property type="match status" value="1"/>
</dbReference>
<evidence type="ECO:0000256" key="6">
    <source>
        <dbReference type="ARBA" id="ARBA00023136"/>
    </source>
</evidence>
<dbReference type="GO" id="GO:0016020">
    <property type="term" value="C:membrane"/>
    <property type="evidence" value="ECO:0007669"/>
    <property type="project" value="UniProtKB-SubCell"/>
</dbReference>
<dbReference type="EMBL" id="SSTD01005647">
    <property type="protein sequence ID" value="TYK21490.1"/>
    <property type="molecule type" value="Genomic_DNA"/>
</dbReference>
<sequence length="288" mass="31772">MQDYEQKKKLANRRGTSLEIMREDFNSRQEKCLSPTTQKASSKDMANACKEKFGDELYLSKITSIICVPKGEQVWVYGTERGEQVWRLKTLGDQPLIAWAINQQSLAVLGSQALIAYRNSSGLPHVYTSSIDQPFPIIQQSSLSFEVPQLSATYTNNEMIIFATINLPPGLTTIYQVWQEAPMNQSSPGSHNLAGDNRWSLSTLDLLTGSCTLAGTLMPMGAIVTRYLKVFKVVDPAWFYLHVACQISAYAVGVAGWATVIKLGGKSAAIQYTTHHNIGIALFTLGTL</sequence>
<evidence type="ECO:0000256" key="1">
    <source>
        <dbReference type="ARBA" id="ARBA00004370"/>
    </source>
</evidence>
<accession>A0A5D3DDG5</accession>
<dbReference type="PROSITE" id="PS50939">
    <property type="entry name" value="CYTOCHROME_B561"/>
    <property type="match status" value="1"/>
</dbReference>
<evidence type="ECO:0000256" key="3">
    <source>
        <dbReference type="ARBA" id="ARBA00022692"/>
    </source>
</evidence>
<organism evidence="10 12">
    <name type="scientific">Cucumis melo var. makuwa</name>
    <name type="common">Oriental melon</name>
    <dbReference type="NCBI Taxonomy" id="1194695"/>
    <lineage>
        <taxon>Eukaryota</taxon>
        <taxon>Viridiplantae</taxon>
        <taxon>Streptophyta</taxon>
        <taxon>Embryophyta</taxon>
        <taxon>Tracheophyta</taxon>
        <taxon>Spermatophyta</taxon>
        <taxon>Magnoliopsida</taxon>
        <taxon>eudicotyledons</taxon>
        <taxon>Gunneridae</taxon>
        <taxon>Pentapetalae</taxon>
        <taxon>rosids</taxon>
        <taxon>fabids</taxon>
        <taxon>Cucurbitales</taxon>
        <taxon>Cucurbitaceae</taxon>
        <taxon>Benincaseae</taxon>
        <taxon>Cucumis</taxon>
    </lineage>
</organism>
<dbReference type="OrthoDB" id="2419613at2759"/>
<evidence type="ECO:0000256" key="4">
    <source>
        <dbReference type="ARBA" id="ARBA00022982"/>
    </source>
</evidence>
<comment type="subcellular location">
    <subcellularLocation>
        <location evidence="1">Membrane</location>
    </subcellularLocation>
</comment>
<gene>
    <name evidence="10" type="ORF">E5676_scaffold305G00260</name>
    <name evidence="9" type="ORF">E6C27_scaffold19G003010</name>
</gene>
<evidence type="ECO:0000313" key="11">
    <source>
        <dbReference type="Proteomes" id="UP000321393"/>
    </source>
</evidence>
<dbReference type="AlphaFoldDB" id="A0A5D3DDG5"/>
<keyword evidence="3 7" id="KW-0812">Transmembrane</keyword>
<keyword evidence="6 7" id="KW-0472">Membrane</keyword>
<reference evidence="11 12" key="1">
    <citation type="submission" date="2019-08" db="EMBL/GenBank/DDBJ databases">
        <title>Draft genome sequences of two oriental melons (Cucumis melo L. var makuwa).</title>
        <authorList>
            <person name="Kwon S.-Y."/>
        </authorList>
    </citation>
    <scope>NUCLEOTIDE SEQUENCE [LARGE SCALE GENOMIC DNA]</scope>
    <source>
        <strain evidence="12">cv. Chang Bougi</strain>
        <strain evidence="11">cv. SW 3</strain>
        <tissue evidence="10">Leaf</tissue>
    </source>
</reference>
<dbReference type="Proteomes" id="UP000321947">
    <property type="component" value="Unassembled WGS sequence"/>
</dbReference>
<feature type="transmembrane region" description="Helical" evidence="7">
    <location>
        <begin position="237"/>
        <end position="260"/>
    </location>
</feature>
<feature type="domain" description="Cytochrome b561" evidence="8">
    <location>
        <begin position="167"/>
        <end position="288"/>
    </location>
</feature>
<dbReference type="STRING" id="1194695.A0A5D3DDG5"/>
<keyword evidence="2" id="KW-0813">Transport</keyword>
<evidence type="ECO:0000313" key="10">
    <source>
        <dbReference type="EMBL" id="TYK21490.1"/>
    </source>
</evidence>
<dbReference type="Proteomes" id="UP000321393">
    <property type="component" value="Unassembled WGS sequence"/>
</dbReference>
<protein>
    <submittedName>
        <fullName evidence="10">Cytochrome b561 and DOMON domain-containing protein</fullName>
    </submittedName>
</protein>
<evidence type="ECO:0000259" key="8">
    <source>
        <dbReference type="PROSITE" id="PS50939"/>
    </source>
</evidence>